<keyword evidence="2" id="KW-1185">Reference proteome</keyword>
<gene>
    <name evidence="1" type="ORF">FPCIR_3269</name>
</gene>
<organism evidence="1 2">
    <name type="scientific">Fusarium pseudocircinatum</name>
    <dbReference type="NCBI Taxonomy" id="56676"/>
    <lineage>
        <taxon>Eukaryota</taxon>
        <taxon>Fungi</taxon>
        <taxon>Dikarya</taxon>
        <taxon>Ascomycota</taxon>
        <taxon>Pezizomycotina</taxon>
        <taxon>Sordariomycetes</taxon>
        <taxon>Hypocreomycetidae</taxon>
        <taxon>Hypocreales</taxon>
        <taxon>Nectriaceae</taxon>
        <taxon>Fusarium</taxon>
        <taxon>Fusarium fujikuroi species complex</taxon>
    </lineage>
</organism>
<proteinExistence type="predicted"/>
<dbReference type="EMBL" id="JAAOAS010000066">
    <property type="protein sequence ID" value="KAF5598247.1"/>
    <property type="molecule type" value="Genomic_DNA"/>
</dbReference>
<sequence>MPLETLPGAPRARFLGGYVYDAETDKLVQANRCPIELSLRRVCRTIAIETYDYPLTLNTITFSTAYRRDWRKQAAMVEFITTYHFRLLSALLERLRHCLTPDLYETPPTQHDSRYMSVAAKDISLTIGAETRHPEYNVDLHANDYMLDFKAGRGIKNNGGDLTRPSGRDNNISSNRVYTSLLQQIANRNPEKFRDGIDDVLPGWAESKASPASDFFELGFDFWAIPSMRETVDMVKELQLEERWDQLDLWRYSEYGKEGYTGIRGCATELEFFPTENKSIIEPEEGIPGPHQVHYPWASRIISIFIMHTLEALEEGLPPNSYCLILDGEPEVNHATETFRYLMDRKIAWTTANTDCVAQGVLASPKSKNYPFQTCFSTSEPVAVHDSGSIIQCNFTLDQPWDYNAIAGDKGKTIKRWKSVNAVERDYGDDQDGLFDVSNGKVDWMQIKGEYFKMKPRSDLSEGEIRALNSGGLHE</sequence>
<comment type="caution">
    <text evidence="1">The sequence shown here is derived from an EMBL/GenBank/DDBJ whole genome shotgun (WGS) entry which is preliminary data.</text>
</comment>
<reference evidence="1 2" key="1">
    <citation type="submission" date="2020-05" db="EMBL/GenBank/DDBJ databases">
        <title>Identification and distribution of gene clusters putatively required for synthesis of sphingolipid metabolism inhibitors in phylogenetically diverse species of the filamentous fungus Fusarium.</title>
        <authorList>
            <person name="Kim H.-S."/>
            <person name="Busman M."/>
            <person name="Brown D.W."/>
            <person name="Divon H."/>
            <person name="Uhlig S."/>
            <person name="Proctor R.H."/>
        </authorList>
    </citation>
    <scope>NUCLEOTIDE SEQUENCE [LARGE SCALE GENOMIC DNA]</scope>
    <source>
        <strain evidence="1 2">NRRL 36939</strain>
    </source>
</reference>
<protein>
    <submittedName>
        <fullName evidence="1">Uncharacterized protein</fullName>
    </submittedName>
</protein>
<dbReference type="AlphaFoldDB" id="A0A8H5UT68"/>
<evidence type="ECO:0000313" key="1">
    <source>
        <dbReference type="EMBL" id="KAF5598247.1"/>
    </source>
</evidence>
<dbReference type="OrthoDB" id="5062850at2759"/>
<evidence type="ECO:0000313" key="2">
    <source>
        <dbReference type="Proteomes" id="UP000546213"/>
    </source>
</evidence>
<accession>A0A8H5UT68</accession>
<name>A0A8H5UT68_9HYPO</name>
<dbReference type="Proteomes" id="UP000546213">
    <property type="component" value="Unassembled WGS sequence"/>
</dbReference>